<reference evidence="10 11" key="2">
    <citation type="submission" date="2018-11" db="EMBL/GenBank/DDBJ databases">
        <authorList>
            <consortium name="Pathogen Informatics"/>
        </authorList>
    </citation>
    <scope>NUCLEOTIDE SEQUENCE [LARGE SCALE GENOMIC DNA]</scope>
</reference>
<comment type="similarity">
    <text evidence="2">Belongs to the AXUD1 family.</text>
</comment>
<feature type="domain" description="Cysteine/serine-rich nuclear protein N-terminal" evidence="9">
    <location>
        <begin position="29"/>
        <end position="74"/>
    </location>
</feature>
<dbReference type="InterPro" id="IPR023260">
    <property type="entry name" value="Cys/Ser-rich_nuc_prot"/>
</dbReference>
<organism evidence="12">
    <name type="scientific">Anisakis simplex</name>
    <name type="common">Herring worm</name>
    <dbReference type="NCBI Taxonomy" id="6269"/>
    <lineage>
        <taxon>Eukaryota</taxon>
        <taxon>Metazoa</taxon>
        <taxon>Ecdysozoa</taxon>
        <taxon>Nematoda</taxon>
        <taxon>Chromadorea</taxon>
        <taxon>Rhabditida</taxon>
        <taxon>Spirurina</taxon>
        <taxon>Ascaridomorpha</taxon>
        <taxon>Ascaridoidea</taxon>
        <taxon>Anisakidae</taxon>
        <taxon>Anisakis</taxon>
        <taxon>Anisakis simplex complex</taxon>
    </lineage>
</organism>
<keyword evidence="7" id="KW-0804">Transcription</keyword>
<keyword evidence="11" id="KW-1185">Reference proteome</keyword>
<dbReference type="AlphaFoldDB" id="A0A0M3JD58"/>
<dbReference type="InterPro" id="IPR031972">
    <property type="entry name" value="CSRNP_N"/>
</dbReference>
<evidence type="ECO:0000256" key="5">
    <source>
        <dbReference type="ARBA" id="ARBA00023125"/>
    </source>
</evidence>
<dbReference type="PANTHER" id="PTHR13580">
    <property type="entry name" value="TGF-BETA INDUCED APOPTOSIS PROTEIN"/>
    <property type="match status" value="1"/>
</dbReference>
<protein>
    <submittedName>
        <fullName evidence="12">CSRNP_N domain-containing protein</fullName>
    </submittedName>
</protein>
<dbReference type="OrthoDB" id="5946974at2759"/>
<evidence type="ECO:0000313" key="10">
    <source>
        <dbReference type="EMBL" id="VDK25356.1"/>
    </source>
</evidence>
<evidence type="ECO:0000259" key="9">
    <source>
        <dbReference type="Pfam" id="PF16019"/>
    </source>
</evidence>
<name>A0A0M3JD58_ANISI</name>
<dbReference type="GO" id="GO:0000981">
    <property type="term" value="F:DNA-binding transcription factor activity, RNA polymerase II-specific"/>
    <property type="evidence" value="ECO:0007669"/>
    <property type="project" value="TreeGrafter"/>
</dbReference>
<dbReference type="GO" id="GO:0043565">
    <property type="term" value="F:sequence-specific DNA binding"/>
    <property type="evidence" value="ECO:0007669"/>
    <property type="project" value="TreeGrafter"/>
</dbReference>
<comment type="subcellular location">
    <subcellularLocation>
        <location evidence="1">Nucleus</location>
    </subcellularLocation>
</comment>
<dbReference type="WBParaSite" id="ASIM_0000554401-mRNA-1">
    <property type="protein sequence ID" value="ASIM_0000554401-mRNA-1"/>
    <property type="gene ID" value="ASIM_0000554401"/>
</dbReference>
<dbReference type="EMBL" id="UYRR01010333">
    <property type="protein sequence ID" value="VDK25356.1"/>
    <property type="molecule type" value="Genomic_DNA"/>
</dbReference>
<dbReference type="PANTHER" id="PTHR13580:SF9">
    <property type="entry name" value="AXIN1 UP-REGULATED 1, ISOFORM A"/>
    <property type="match status" value="1"/>
</dbReference>
<evidence type="ECO:0000256" key="1">
    <source>
        <dbReference type="ARBA" id="ARBA00004123"/>
    </source>
</evidence>
<evidence type="ECO:0000313" key="11">
    <source>
        <dbReference type="Proteomes" id="UP000267096"/>
    </source>
</evidence>
<gene>
    <name evidence="10" type="ORF">ASIM_LOCUS5342</name>
</gene>
<keyword evidence="3" id="KW-0053">Apoptosis</keyword>
<evidence type="ECO:0000256" key="7">
    <source>
        <dbReference type="ARBA" id="ARBA00023163"/>
    </source>
</evidence>
<evidence type="ECO:0000256" key="4">
    <source>
        <dbReference type="ARBA" id="ARBA00023015"/>
    </source>
</evidence>
<dbReference type="Pfam" id="PF16019">
    <property type="entry name" value="CSRNP_N"/>
    <property type="match status" value="1"/>
</dbReference>
<keyword evidence="4" id="KW-0805">Transcription regulation</keyword>
<dbReference type="GO" id="GO:0005634">
    <property type="term" value="C:nucleus"/>
    <property type="evidence" value="ECO:0007669"/>
    <property type="project" value="UniProtKB-SubCell"/>
</dbReference>
<accession>A0A0M3JD58</accession>
<keyword evidence="8" id="KW-0539">Nucleus</keyword>
<evidence type="ECO:0000313" key="12">
    <source>
        <dbReference type="WBParaSite" id="ASIM_0000554401-mRNA-1"/>
    </source>
</evidence>
<reference evidence="12" key="1">
    <citation type="submission" date="2017-02" db="UniProtKB">
        <authorList>
            <consortium name="WormBaseParasite"/>
        </authorList>
    </citation>
    <scope>IDENTIFICATION</scope>
</reference>
<evidence type="ECO:0000256" key="3">
    <source>
        <dbReference type="ARBA" id="ARBA00022703"/>
    </source>
</evidence>
<evidence type="ECO:0000256" key="8">
    <source>
        <dbReference type="ARBA" id="ARBA00023242"/>
    </source>
</evidence>
<keyword evidence="6" id="KW-0010">Activator</keyword>
<sequence>MEKKLSETLAGHLVENRMGRMDYRKIICLKIKVDRPSFPCPCSSASCSNPEGRVEFNAVRVRAHYLETMMRIQVLESNYNFDGVNHLACLFRILLEFKDTFVDDLLLYSACEDVELLSLII</sequence>
<proteinExistence type="inferred from homology"/>
<keyword evidence="5" id="KW-0238">DNA-binding</keyword>
<dbReference type="GO" id="GO:0006915">
    <property type="term" value="P:apoptotic process"/>
    <property type="evidence" value="ECO:0007669"/>
    <property type="project" value="UniProtKB-KW"/>
</dbReference>
<evidence type="ECO:0000256" key="6">
    <source>
        <dbReference type="ARBA" id="ARBA00023159"/>
    </source>
</evidence>
<evidence type="ECO:0000256" key="2">
    <source>
        <dbReference type="ARBA" id="ARBA00008548"/>
    </source>
</evidence>
<dbReference type="Proteomes" id="UP000267096">
    <property type="component" value="Unassembled WGS sequence"/>
</dbReference>